<sequence>MEELANIPWKLIAPVLVLQFILMVIALIDLIKNQRTKDSFIMWLFIILLLNLIGPILYFIFGRRQE</sequence>
<feature type="transmembrane region" description="Helical" evidence="6">
    <location>
        <begin position="40"/>
        <end position="61"/>
    </location>
</feature>
<evidence type="ECO:0000256" key="1">
    <source>
        <dbReference type="ARBA" id="ARBA00004651"/>
    </source>
</evidence>
<dbReference type="Pfam" id="PF13396">
    <property type="entry name" value="PLDc_N"/>
    <property type="match status" value="1"/>
</dbReference>
<keyword evidence="3 6" id="KW-0812">Transmembrane</keyword>
<dbReference type="InterPro" id="IPR027379">
    <property type="entry name" value="CLS_N"/>
</dbReference>
<feature type="domain" description="Cardiolipin synthase N-terminal" evidence="7">
    <location>
        <begin position="21"/>
        <end position="63"/>
    </location>
</feature>
<dbReference type="RefSeq" id="WP_317945693.1">
    <property type="nucleotide sequence ID" value="NZ_JAUBDI010000018.1"/>
</dbReference>
<reference evidence="8 9" key="1">
    <citation type="submission" date="2023-06" db="EMBL/GenBank/DDBJ databases">
        <title>Sporosarcina sp. nov., isolated from Korean traditional fermented seafood 'Jeotgal'.</title>
        <authorList>
            <person name="Yang A.I."/>
            <person name="Shin N.-R."/>
        </authorList>
    </citation>
    <scope>NUCLEOTIDE SEQUENCE [LARGE SCALE GENOMIC DNA]</scope>
    <source>
        <strain evidence="8 9">KCTC13119</strain>
    </source>
</reference>
<gene>
    <name evidence="8" type="ORF">QT711_15310</name>
</gene>
<protein>
    <submittedName>
        <fullName evidence="8">PLDc N-terminal domain-containing protein</fullName>
    </submittedName>
</protein>
<keyword evidence="5 6" id="KW-0472">Membrane</keyword>
<evidence type="ECO:0000313" key="8">
    <source>
        <dbReference type="EMBL" id="MDW0114566.1"/>
    </source>
</evidence>
<feature type="transmembrane region" description="Helical" evidence="6">
    <location>
        <begin position="12"/>
        <end position="31"/>
    </location>
</feature>
<evidence type="ECO:0000256" key="2">
    <source>
        <dbReference type="ARBA" id="ARBA00022475"/>
    </source>
</evidence>
<dbReference type="EMBL" id="JAUBDI010000018">
    <property type="protein sequence ID" value="MDW0114566.1"/>
    <property type="molecule type" value="Genomic_DNA"/>
</dbReference>
<keyword evidence="9" id="KW-1185">Reference proteome</keyword>
<organism evidence="8 9">
    <name type="scientific">Sporosarcina saromensis</name>
    <dbReference type="NCBI Taxonomy" id="359365"/>
    <lineage>
        <taxon>Bacteria</taxon>
        <taxon>Bacillati</taxon>
        <taxon>Bacillota</taxon>
        <taxon>Bacilli</taxon>
        <taxon>Bacillales</taxon>
        <taxon>Caryophanaceae</taxon>
        <taxon>Sporosarcina</taxon>
    </lineage>
</organism>
<evidence type="ECO:0000313" key="9">
    <source>
        <dbReference type="Proteomes" id="UP001282284"/>
    </source>
</evidence>
<keyword evidence="4 6" id="KW-1133">Transmembrane helix</keyword>
<dbReference type="Proteomes" id="UP001282284">
    <property type="component" value="Unassembled WGS sequence"/>
</dbReference>
<evidence type="ECO:0000256" key="5">
    <source>
        <dbReference type="ARBA" id="ARBA00023136"/>
    </source>
</evidence>
<name>A0ABU4GCD7_9BACL</name>
<evidence type="ECO:0000256" key="3">
    <source>
        <dbReference type="ARBA" id="ARBA00022692"/>
    </source>
</evidence>
<evidence type="ECO:0000256" key="4">
    <source>
        <dbReference type="ARBA" id="ARBA00022989"/>
    </source>
</evidence>
<keyword evidence="2" id="KW-1003">Cell membrane</keyword>
<comment type="caution">
    <text evidence="8">The sequence shown here is derived from an EMBL/GenBank/DDBJ whole genome shotgun (WGS) entry which is preliminary data.</text>
</comment>
<proteinExistence type="predicted"/>
<evidence type="ECO:0000256" key="6">
    <source>
        <dbReference type="SAM" id="Phobius"/>
    </source>
</evidence>
<accession>A0ABU4GCD7</accession>
<comment type="subcellular location">
    <subcellularLocation>
        <location evidence="1">Cell membrane</location>
        <topology evidence="1">Multi-pass membrane protein</topology>
    </subcellularLocation>
</comment>
<evidence type="ECO:0000259" key="7">
    <source>
        <dbReference type="Pfam" id="PF13396"/>
    </source>
</evidence>